<evidence type="ECO:0000313" key="2">
    <source>
        <dbReference type="EMBL" id="EFX62098.1"/>
    </source>
</evidence>
<dbReference type="PhylomeDB" id="E9I1N2"/>
<accession>E9I1N2</accession>
<gene>
    <name evidence="2" type="ORF">DAPPUDRAFT_120532</name>
</gene>
<keyword evidence="3" id="KW-1185">Reference proteome</keyword>
<evidence type="ECO:0000256" key="1">
    <source>
        <dbReference type="SAM" id="MobiDB-lite"/>
    </source>
</evidence>
<sequence>MSGRDLLKDSLARHRTRTKAEKRKNDTLQQERVRVKRLGNFFQNFGRNRGQNVTQPDEVVTVSNQESAGTASEITPSNERSGVQDIIHSVHCRYADFYFEIELPRRWCSTNQQYSAQSCNYFMLAGQLTEADQPNQQPPLPATPSQINIDHFHQLSWATVDTQDSSFGLDCQDDVVQISNSQHSDGNRQLLSRGQLKEAYPPNQRPLLPANVFFIYIV</sequence>
<name>E9I1N2_DAPPU</name>
<dbReference type="KEGG" id="dpx:DAPPUDRAFT_120532"/>
<dbReference type="OrthoDB" id="6391922at2759"/>
<organism evidence="2 3">
    <name type="scientific">Daphnia pulex</name>
    <name type="common">Water flea</name>
    <dbReference type="NCBI Taxonomy" id="6669"/>
    <lineage>
        <taxon>Eukaryota</taxon>
        <taxon>Metazoa</taxon>
        <taxon>Ecdysozoa</taxon>
        <taxon>Arthropoda</taxon>
        <taxon>Crustacea</taxon>
        <taxon>Branchiopoda</taxon>
        <taxon>Diplostraca</taxon>
        <taxon>Cladocera</taxon>
        <taxon>Anomopoda</taxon>
        <taxon>Daphniidae</taxon>
        <taxon>Daphnia</taxon>
    </lineage>
</organism>
<reference evidence="2 3" key="1">
    <citation type="journal article" date="2011" name="Science">
        <title>The ecoresponsive genome of Daphnia pulex.</title>
        <authorList>
            <person name="Colbourne J.K."/>
            <person name="Pfrender M.E."/>
            <person name="Gilbert D."/>
            <person name="Thomas W.K."/>
            <person name="Tucker A."/>
            <person name="Oakley T.H."/>
            <person name="Tokishita S."/>
            <person name="Aerts A."/>
            <person name="Arnold G.J."/>
            <person name="Basu M.K."/>
            <person name="Bauer D.J."/>
            <person name="Caceres C.E."/>
            <person name="Carmel L."/>
            <person name="Casola C."/>
            <person name="Choi J.H."/>
            <person name="Detter J.C."/>
            <person name="Dong Q."/>
            <person name="Dusheyko S."/>
            <person name="Eads B.D."/>
            <person name="Frohlich T."/>
            <person name="Geiler-Samerotte K.A."/>
            <person name="Gerlach D."/>
            <person name="Hatcher P."/>
            <person name="Jogdeo S."/>
            <person name="Krijgsveld J."/>
            <person name="Kriventseva E.V."/>
            <person name="Kultz D."/>
            <person name="Laforsch C."/>
            <person name="Lindquist E."/>
            <person name="Lopez J."/>
            <person name="Manak J.R."/>
            <person name="Muller J."/>
            <person name="Pangilinan J."/>
            <person name="Patwardhan R.P."/>
            <person name="Pitluck S."/>
            <person name="Pritham E.J."/>
            <person name="Rechtsteiner A."/>
            <person name="Rho M."/>
            <person name="Rogozin I.B."/>
            <person name="Sakarya O."/>
            <person name="Salamov A."/>
            <person name="Schaack S."/>
            <person name="Shapiro H."/>
            <person name="Shiga Y."/>
            <person name="Skalitzky C."/>
            <person name="Smith Z."/>
            <person name="Souvorov A."/>
            <person name="Sung W."/>
            <person name="Tang Z."/>
            <person name="Tsuchiya D."/>
            <person name="Tu H."/>
            <person name="Vos H."/>
            <person name="Wang M."/>
            <person name="Wolf Y.I."/>
            <person name="Yamagata H."/>
            <person name="Yamada T."/>
            <person name="Ye Y."/>
            <person name="Shaw J.R."/>
            <person name="Andrews J."/>
            <person name="Crease T.J."/>
            <person name="Tang H."/>
            <person name="Lucas S.M."/>
            <person name="Robertson H.M."/>
            <person name="Bork P."/>
            <person name="Koonin E.V."/>
            <person name="Zdobnov E.M."/>
            <person name="Grigoriev I.V."/>
            <person name="Lynch M."/>
            <person name="Boore J.L."/>
        </authorList>
    </citation>
    <scope>NUCLEOTIDE SEQUENCE [LARGE SCALE GENOMIC DNA]</scope>
</reference>
<protein>
    <submittedName>
        <fullName evidence="2">Uncharacterized protein</fullName>
    </submittedName>
</protein>
<dbReference type="AlphaFoldDB" id="E9I1N2"/>
<dbReference type="Proteomes" id="UP000000305">
    <property type="component" value="Unassembled WGS sequence"/>
</dbReference>
<feature type="compositionally biased region" description="Basic residues" evidence="1">
    <location>
        <begin position="13"/>
        <end position="22"/>
    </location>
</feature>
<feature type="compositionally biased region" description="Basic and acidic residues" evidence="1">
    <location>
        <begin position="1"/>
        <end position="12"/>
    </location>
</feature>
<dbReference type="EMBL" id="GL733833">
    <property type="protein sequence ID" value="EFX62098.1"/>
    <property type="molecule type" value="Genomic_DNA"/>
</dbReference>
<feature type="region of interest" description="Disordered" evidence="1">
    <location>
        <begin position="1"/>
        <end position="27"/>
    </location>
</feature>
<dbReference type="HOGENOM" id="CLU_1268026_0_0_1"/>
<proteinExistence type="predicted"/>
<evidence type="ECO:0000313" key="3">
    <source>
        <dbReference type="Proteomes" id="UP000000305"/>
    </source>
</evidence>
<dbReference type="InParanoid" id="E9I1N2"/>